<dbReference type="InterPro" id="IPR036291">
    <property type="entry name" value="NAD(P)-bd_dom_sf"/>
</dbReference>
<dbReference type="GO" id="GO:0006694">
    <property type="term" value="P:steroid biosynthetic process"/>
    <property type="evidence" value="ECO:0007669"/>
    <property type="project" value="InterPro"/>
</dbReference>
<dbReference type="SUPFAM" id="SSF51735">
    <property type="entry name" value="NAD(P)-binding Rossmann-fold domains"/>
    <property type="match status" value="1"/>
</dbReference>
<protein>
    <recommendedName>
        <fullName evidence="1">3-beta hydroxysteroid dehydrogenase/isomerase domain-containing protein</fullName>
    </recommendedName>
</protein>
<proteinExistence type="predicted"/>
<organism evidence="2 3">
    <name type="scientific">Taxus chinensis</name>
    <name type="common">Chinese yew</name>
    <name type="synonym">Taxus wallichiana var. chinensis</name>
    <dbReference type="NCBI Taxonomy" id="29808"/>
    <lineage>
        <taxon>Eukaryota</taxon>
        <taxon>Viridiplantae</taxon>
        <taxon>Streptophyta</taxon>
        <taxon>Embryophyta</taxon>
        <taxon>Tracheophyta</taxon>
        <taxon>Spermatophyta</taxon>
        <taxon>Pinopsida</taxon>
        <taxon>Pinidae</taxon>
        <taxon>Conifers II</taxon>
        <taxon>Cupressales</taxon>
        <taxon>Taxaceae</taxon>
        <taxon>Taxus</taxon>
    </lineage>
</organism>
<evidence type="ECO:0000313" key="3">
    <source>
        <dbReference type="Proteomes" id="UP000824469"/>
    </source>
</evidence>
<sequence>MFIYSTNLRLGVGGARKRDGKKIYTCAIRPTAIYGPGEERHLPKIFRLAQMGLLTFIIGEPRVKNDLVYADNLILALLLTSMGLLDDIPGRKGTPVAAGPWKEGKNRASYNQLPLVEDHNNMLTMHTGANKISDEEFLKSKWSTVAREVTLVILKGLDIFQSPAAAVASVVANVAERFDEIPAIDRECIDLLEEMLELVKFFKRIKDRQLDLDKQMLETISNAVESAITGAIVFHSIIRWKTTRIFPLTKVILEELGYVKDKICSSDRKLKICKSKLLNGRCDPAGAVRHARGGKLIAM</sequence>
<dbReference type="InterPro" id="IPR002225">
    <property type="entry name" value="3Beta_OHSteriod_DH/Estase"/>
</dbReference>
<dbReference type="AlphaFoldDB" id="A0AA38BVP2"/>
<evidence type="ECO:0000259" key="1">
    <source>
        <dbReference type="Pfam" id="PF01073"/>
    </source>
</evidence>
<dbReference type="GO" id="GO:0016616">
    <property type="term" value="F:oxidoreductase activity, acting on the CH-OH group of donors, NAD or NADP as acceptor"/>
    <property type="evidence" value="ECO:0007669"/>
    <property type="project" value="InterPro"/>
</dbReference>
<dbReference type="Pfam" id="PF01073">
    <property type="entry name" value="3Beta_HSD"/>
    <property type="match status" value="1"/>
</dbReference>
<comment type="caution">
    <text evidence="2">The sequence shown here is derived from an EMBL/GenBank/DDBJ whole genome shotgun (WGS) entry which is preliminary data.</text>
</comment>
<evidence type="ECO:0000313" key="2">
    <source>
        <dbReference type="EMBL" id="KAH9290015.1"/>
    </source>
</evidence>
<reference evidence="2 3" key="1">
    <citation type="journal article" date="2021" name="Nat. Plants">
        <title>The Taxus genome provides insights into paclitaxel biosynthesis.</title>
        <authorList>
            <person name="Xiong X."/>
            <person name="Gou J."/>
            <person name="Liao Q."/>
            <person name="Li Y."/>
            <person name="Zhou Q."/>
            <person name="Bi G."/>
            <person name="Li C."/>
            <person name="Du R."/>
            <person name="Wang X."/>
            <person name="Sun T."/>
            <person name="Guo L."/>
            <person name="Liang H."/>
            <person name="Lu P."/>
            <person name="Wu Y."/>
            <person name="Zhang Z."/>
            <person name="Ro D.K."/>
            <person name="Shang Y."/>
            <person name="Huang S."/>
            <person name="Yan J."/>
        </authorList>
    </citation>
    <scope>NUCLEOTIDE SEQUENCE [LARGE SCALE GENOMIC DNA]</scope>
    <source>
        <strain evidence="2">Ta-2019</strain>
    </source>
</reference>
<accession>A0AA38BVP2</accession>
<dbReference type="Gene3D" id="3.40.50.720">
    <property type="entry name" value="NAD(P)-binding Rossmann-like Domain"/>
    <property type="match status" value="1"/>
</dbReference>
<dbReference type="EMBL" id="JAHRHJ020003813">
    <property type="protein sequence ID" value="KAH9290015.1"/>
    <property type="molecule type" value="Genomic_DNA"/>
</dbReference>
<feature type="non-terminal residue" evidence="2">
    <location>
        <position position="299"/>
    </location>
</feature>
<keyword evidence="3" id="KW-1185">Reference proteome</keyword>
<feature type="domain" description="3-beta hydroxysteroid dehydrogenase/isomerase" evidence="1">
    <location>
        <begin position="16"/>
        <end position="89"/>
    </location>
</feature>
<name>A0AA38BVP2_TAXCH</name>
<dbReference type="Proteomes" id="UP000824469">
    <property type="component" value="Unassembled WGS sequence"/>
</dbReference>
<gene>
    <name evidence="2" type="ORF">KI387_034132</name>
</gene>